<dbReference type="EMBL" id="RJSE01000003">
    <property type="protein sequence ID" value="RNL64934.1"/>
    <property type="molecule type" value="Genomic_DNA"/>
</dbReference>
<name>A0A3N0CN85_9ACTN</name>
<evidence type="ECO:0008006" key="3">
    <source>
        <dbReference type="Google" id="ProtNLM"/>
    </source>
</evidence>
<proteinExistence type="predicted"/>
<gene>
    <name evidence="1" type="ORF">EFK50_02835</name>
</gene>
<accession>A0A3N0CN85</accession>
<protein>
    <recommendedName>
        <fullName evidence="3">Condensation domain-containing protein</fullName>
    </recommendedName>
</protein>
<evidence type="ECO:0000313" key="2">
    <source>
        <dbReference type="Proteomes" id="UP000267128"/>
    </source>
</evidence>
<dbReference type="OrthoDB" id="3613699at2"/>
<organism evidence="1 2">
    <name type="scientific">Nocardioides marmoriginsengisoli</name>
    <dbReference type="NCBI Taxonomy" id="661483"/>
    <lineage>
        <taxon>Bacteria</taxon>
        <taxon>Bacillati</taxon>
        <taxon>Actinomycetota</taxon>
        <taxon>Actinomycetes</taxon>
        <taxon>Propionibacteriales</taxon>
        <taxon>Nocardioidaceae</taxon>
        <taxon>Nocardioides</taxon>
    </lineage>
</organism>
<evidence type="ECO:0000313" key="1">
    <source>
        <dbReference type="EMBL" id="RNL64934.1"/>
    </source>
</evidence>
<reference evidence="1 2" key="1">
    <citation type="submission" date="2018-11" db="EMBL/GenBank/DDBJ databases">
        <authorList>
            <person name="Li F."/>
        </authorList>
    </citation>
    <scope>NUCLEOTIDE SEQUENCE [LARGE SCALE GENOMIC DNA]</scope>
    <source>
        <strain evidence="1 2">Gsoil 097</strain>
    </source>
</reference>
<comment type="caution">
    <text evidence="1">The sequence shown here is derived from an EMBL/GenBank/DDBJ whole genome shotgun (WGS) entry which is preliminary data.</text>
</comment>
<keyword evidence="2" id="KW-1185">Reference proteome</keyword>
<dbReference type="RefSeq" id="WP_123226037.1">
    <property type="nucleotide sequence ID" value="NZ_RJSE01000003.1"/>
</dbReference>
<dbReference type="AlphaFoldDB" id="A0A3N0CN85"/>
<dbReference type="Proteomes" id="UP000267128">
    <property type="component" value="Unassembled WGS sequence"/>
</dbReference>
<sequence>MRNAGSAGRQAHEVVGLYGDPDTTWGICLELGLAATPDPAEAADRLAALVAEHPHLGPAPRVEVVPATEWAERRERAAAAPYAAGGELVRVLLDGERRLLVAAHHGVCDGLGLLAIARAACGVEVVAHARGIGDRAAPRSFLRSSIGRLAEAVLRPPPRFGSHQVAPAKGEHLVISSLPRTGTGTADLALAVGAVFRAWSGDSRKHPLLVAGASRRATGMLAPDRQTAYLRFRLDPSWGRDAARAAFAAVLPEPEFPETSAGGIGPRVTRMLRSRLGGTAQISNLGVVEAAGLEYAAMFPALSGPRAFAVGLVSTGTATTVSLRTRATEFSASDTAALLDLLVAELAQ</sequence>